<keyword evidence="2" id="KW-1185">Reference proteome</keyword>
<dbReference type="SUPFAM" id="SSF54277">
    <property type="entry name" value="CAD &amp; PB1 domains"/>
    <property type="match status" value="1"/>
</dbReference>
<dbReference type="AlphaFoldDB" id="A0A183HTA5"/>
<gene>
    <name evidence="1" type="ORF">OFLC_LOCUS10713</name>
</gene>
<proteinExistence type="predicted"/>
<name>A0A183HTA5_9BILA</name>
<dbReference type="Proteomes" id="UP000267606">
    <property type="component" value="Unassembled WGS sequence"/>
</dbReference>
<evidence type="ECO:0000313" key="3">
    <source>
        <dbReference type="WBParaSite" id="OFLC_0001071701-mRNA-1"/>
    </source>
</evidence>
<dbReference type="WBParaSite" id="OFLC_0001071701-mRNA-1">
    <property type="protein sequence ID" value="OFLC_0001071701-mRNA-1"/>
    <property type="gene ID" value="OFLC_0001071701"/>
</dbReference>
<evidence type="ECO:0000313" key="2">
    <source>
        <dbReference type="Proteomes" id="UP000267606"/>
    </source>
</evidence>
<dbReference type="EMBL" id="UZAJ01014587">
    <property type="protein sequence ID" value="VDO70703.1"/>
    <property type="molecule type" value="Genomic_DNA"/>
</dbReference>
<evidence type="ECO:0000313" key="1">
    <source>
        <dbReference type="EMBL" id="VDO70703.1"/>
    </source>
</evidence>
<accession>A0A183HTA5</accession>
<sequence length="133" mass="15377">MHLVIEKYRNVVNPAQPSEPILVPFMRYSRECVVSAIMEFINYNFVMDSPPKYRDSEGDMVLLETREAFEAAVDDVMQTPMKLFVVHVDGFYKSELPKEQDTEIPRTKQASFSYDACTTNDSNIILMDRVNLL</sequence>
<protein>
    <submittedName>
        <fullName evidence="3">HORMA domain-containing protein</fullName>
    </submittedName>
</protein>
<reference evidence="3" key="1">
    <citation type="submission" date="2016-06" db="UniProtKB">
        <authorList>
            <consortium name="WormBaseParasite"/>
        </authorList>
    </citation>
    <scope>IDENTIFICATION</scope>
</reference>
<organism evidence="3">
    <name type="scientific">Onchocerca flexuosa</name>
    <dbReference type="NCBI Taxonomy" id="387005"/>
    <lineage>
        <taxon>Eukaryota</taxon>
        <taxon>Metazoa</taxon>
        <taxon>Ecdysozoa</taxon>
        <taxon>Nematoda</taxon>
        <taxon>Chromadorea</taxon>
        <taxon>Rhabditida</taxon>
        <taxon>Spirurina</taxon>
        <taxon>Spiruromorpha</taxon>
        <taxon>Filarioidea</taxon>
        <taxon>Onchocercidae</taxon>
        <taxon>Onchocerca</taxon>
    </lineage>
</organism>
<reference evidence="1 2" key="2">
    <citation type="submission" date="2018-11" db="EMBL/GenBank/DDBJ databases">
        <authorList>
            <consortium name="Pathogen Informatics"/>
        </authorList>
    </citation>
    <scope>NUCLEOTIDE SEQUENCE [LARGE SCALE GENOMIC DNA]</scope>
</reference>